<evidence type="ECO:0000313" key="2">
    <source>
        <dbReference type="Proteomes" id="UP000467841"/>
    </source>
</evidence>
<organism evidence="1 2">
    <name type="scientific">Microthlaspi erraticum</name>
    <dbReference type="NCBI Taxonomy" id="1685480"/>
    <lineage>
        <taxon>Eukaryota</taxon>
        <taxon>Viridiplantae</taxon>
        <taxon>Streptophyta</taxon>
        <taxon>Embryophyta</taxon>
        <taxon>Tracheophyta</taxon>
        <taxon>Spermatophyta</taxon>
        <taxon>Magnoliopsida</taxon>
        <taxon>eudicotyledons</taxon>
        <taxon>Gunneridae</taxon>
        <taxon>Pentapetalae</taxon>
        <taxon>rosids</taxon>
        <taxon>malvids</taxon>
        <taxon>Brassicales</taxon>
        <taxon>Brassicaceae</taxon>
        <taxon>Coluteocarpeae</taxon>
        <taxon>Microthlaspi</taxon>
    </lineage>
</organism>
<keyword evidence="2" id="KW-1185">Reference proteome</keyword>
<dbReference type="Proteomes" id="UP000467841">
    <property type="component" value="Unassembled WGS sequence"/>
</dbReference>
<gene>
    <name evidence="1" type="ORF">MERR_LOCUS32838</name>
</gene>
<protein>
    <submittedName>
        <fullName evidence="1">Uncharacterized protein</fullName>
    </submittedName>
</protein>
<proteinExistence type="predicted"/>
<dbReference type="AlphaFoldDB" id="A0A6D2KBT2"/>
<dbReference type="EMBL" id="CACVBM020001326">
    <property type="protein sequence ID" value="CAA7045603.1"/>
    <property type="molecule type" value="Genomic_DNA"/>
</dbReference>
<comment type="caution">
    <text evidence="1">The sequence shown here is derived from an EMBL/GenBank/DDBJ whole genome shotgun (WGS) entry which is preliminary data.</text>
</comment>
<accession>A0A6D2KBT2</accession>
<sequence length="126" mass="14482">MNHTCIIASSKAKSYESEVFYADSIMRSRFVHSYEISDKVLVNTLKIVCCIVSMPTRQHEVSFQDGISFTAAPMFYISRVPSLFSRHVLLPNMKKLAWIRQPEKKDIKERIVVHATPHKTEGNILI</sequence>
<evidence type="ECO:0000313" key="1">
    <source>
        <dbReference type="EMBL" id="CAA7045603.1"/>
    </source>
</evidence>
<name>A0A6D2KBT2_9BRAS</name>
<reference evidence="1" key="1">
    <citation type="submission" date="2020-01" db="EMBL/GenBank/DDBJ databases">
        <authorList>
            <person name="Mishra B."/>
        </authorList>
    </citation>
    <scope>NUCLEOTIDE SEQUENCE [LARGE SCALE GENOMIC DNA]</scope>
</reference>